<dbReference type="WBParaSite" id="PSAMB.scaffold476size49999.g6401.t1">
    <property type="protein sequence ID" value="PSAMB.scaffold476size49999.g6401.t1"/>
    <property type="gene ID" value="PSAMB.scaffold476size49999.g6401"/>
</dbReference>
<dbReference type="PANTHER" id="PTHR13376:SF0">
    <property type="entry name" value="INTRAFLAGELLAR TRANSPORT PROTEIN 46 HOMOLOG"/>
    <property type="match status" value="1"/>
</dbReference>
<name>A0A914WQG1_9BILA</name>
<feature type="compositionally biased region" description="Acidic residues" evidence="8">
    <location>
        <begin position="269"/>
        <end position="280"/>
    </location>
</feature>
<dbReference type="Proteomes" id="UP000887566">
    <property type="component" value="Unplaced"/>
</dbReference>
<reference evidence="10" key="1">
    <citation type="submission" date="2022-11" db="UniProtKB">
        <authorList>
            <consortium name="WormBaseParasite"/>
        </authorList>
    </citation>
    <scope>IDENTIFICATION</scope>
</reference>
<evidence type="ECO:0000256" key="3">
    <source>
        <dbReference type="ARBA" id="ARBA00017206"/>
    </source>
</evidence>
<evidence type="ECO:0000256" key="5">
    <source>
        <dbReference type="ARBA" id="ARBA00023069"/>
    </source>
</evidence>
<keyword evidence="7" id="KW-0966">Cell projection</keyword>
<keyword evidence="4" id="KW-0963">Cytoplasm</keyword>
<dbReference type="PANTHER" id="PTHR13376">
    <property type="entry name" value="INTRAFLAGELLAR TRANSPORT PROTEIN 46 HOMOLOG"/>
    <property type="match status" value="1"/>
</dbReference>
<evidence type="ECO:0000256" key="8">
    <source>
        <dbReference type="SAM" id="MobiDB-lite"/>
    </source>
</evidence>
<evidence type="ECO:0000256" key="7">
    <source>
        <dbReference type="ARBA" id="ARBA00023273"/>
    </source>
</evidence>
<dbReference type="GO" id="GO:0042073">
    <property type="term" value="P:intraciliary transport"/>
    <property type="evidence" value="ECO:0007669"/>
    <property type="project" value="InterPro"/>
</dbReference>
<dbReference type="AlphaFoldDB" id="A0A914WQG1"/>
<evidence type="ECO:0000256" key="2">
    <source>
        <dbReference type="ARBA" id="ARBA00007700"/>
    </source>
</evidence>
<evidence type="ECO:0000313" key="9">
    <source>
        <dbReference type="Proteomes" id="UP000887566"/>
    </source>
</evidence>
<comment type="similarity">
    <text evidence="2">Belongs to the IFT46 family.</text>
</comment>
<sequence length="524" mass="58094">MANRPSSVGGRGGARPVHIGQPISDSSSSDGEDDQIQQLNEEHGIDQHYPEVDVPPKDEEDDPIGGLDDEPDPPDLPDGDDRINAQATELEDYEDVDQSNPTSGAPQARSAFGTELDDNEQTYDGQQLHEEEEVVPAEYGDAFDPPNGPPPPYDIGGDSPEQNPLAEEEDSSYAGARPFANEASADSRKSLWDEDPVDHLQEEEDAYSRPINNQPLDEDDSNGLEHKSIPALQPVGGRALNMDVKDGTNAQAHAPHIGSINRGHRGEDGEGEGSEEEYSEAEPHAVEGAYDANEYTTLPVGSDVKELFQFIDAYQPQTVEIEPMLKPFILDYIPAVGDIDAFIKIPRPDDVEDNLGLLVLDEPSAKQSDPTILDLQMRAMTKEGAPKDTVVKRLERADKNSKEIEQWITNIGELHRSKPATNVHYSKPMPDIDLLMQEWPPEVEAMLKRVELPSADMDVSVEQYVDIVLNFLDIPVHKSRIQSLHVLFTLYSEFKNSQHFRNLAEKNELDNEPRGEPEPDRLVL</sequence>
<comment type="subcellular location">
    <subcellularLocation>
        <location evidence="1">Cytoplasm</location>
        <location evidence="1">Cytoskeleton</location>
        <location evidence="1">Cilium basal body</location>
    </subcellularLocation>
</comment>
<feature type="compositionally biased region" description="Basic and acidic residues" evidence="8">
    <location>
        <begin position="40"/>
        <end position="57"/>
    </location>
</feature>
<dbReference type="GO" id="GO:0060271">
    <property type="term" value="P:cilium assembly"/>
    <property type="evidence" value="ECO:0007669"/>
    <property type="project" value="TreeGrafter"/>
</dbReference>
<evidence type="ECO:0000256" key="4">
    <source>
        <dbReference type="ARBA" id="ARBA00022490"/>
    </source>
</evidence>
<keyword evidence="9" id="KW-1185">Reference proteome</keyword>
<keyword evidence="5" id="KW-0969">Cilium</keyword>
<keyword evidence="6" id="KW-0206">Cytoskeleton</keyword>
<proteinExistence type="inferred from homology"/>
<feature type="region of interest" description="Disordered" evidence="8">
    <location>
        <begin position="1"/>
        <end position="282"/>
    </location>
</feature>
<evidence type="ECO:0000313" key="10">
    <source>
        <dbReference type="WBParaSite" id="PSAMB.scaffold476size49999.g6401.t1"/>
    </source>
</evidence>
<dbReference type="GO" id="GO:0031514">
    <property type="term" value="C:motile cilium"/>
    <property type="evidence" value="ECO:0007669"/>
    <property type="project" value="TreeGrafter"/>
</dbReference>
<accession>A0A914WQG1</accession>
<dbReference type="InterPro" id="IPR022088">
    <property type="entry name" value="Intraflagellar_transp_cmplxB"/>
</dbReference>
<feature type="compositionally biased region" description="Low complexity" evidence="8">
    <location>
        <begin position="19"/>
        <end position="29"/>
    </location>
</feature>
<dbReference type="Pfam" id="PF12317">
    <property type="entry name" value="IFT46_B_C"/>
    <property type="match status" value="1"/>
</dbReference>
<dbReference type="GO" id="GO:0005815">
    <property type="term" value="C:microtubule organizing center"/>
    <property type="evidence" value="ECO:0007669"/>
    <property type="project" value="TreeGrafter"/>
</dbReference>
<evidence type="ECO:0000256" key="6">
    <source>
        <dbReference type="ARBA" id="ARBA00023212"/>
    </source>
</evidence>
<feature type="compositionally biased region" description="Basic and acidic residues" evidence="8">
    <location>
        <begin position="185"/>
        <end position="200"/>
    </location>
</feature>
<protein>
    <recommendedName>
        <fullName evidence="3">Intraflagellar transport protein 46 homolog</fullName>
    </recommendedName>
</protein>
<dbReference type="GO" id="GO:0030992">
    <property type="term" value="C:intraciliary transport particle B"/>
    <property type="evidence" value="ECO:0007669"/>
    <property type="project" value="TreeGrafter"/>
</dbReference>
<feature type="compositionally biased region" description="Acidic residues" evidence="8">
    <location>
        <begin position="58"/>
        <end position="78"/>
    </location>
</feature>
<evidence type="ECO:0000256" key="1">
    <source>
        <dbReference type="ARBA" id="ARBA00004120"/>
    </source>
</evidence>
<organism evidence="9 10">
    <name type="scientific">Plectus sambesii</name>
    <dbReference type="NCBI Taxonomy" id="2011161"/>
    <lineage>
        <taxon>Eukaryota</taxon>
        <taxon>Metazoa</taxon>
        <taxon>Ecdysozoa</taxon>
        <taxon>Nematoda</taxon>
        <taxon>Chromadorea</taxon>
        <taxon>Plectida</taxon>
        <taxon>Plectina</taxon>
        <taxon>Plectoidea</taxon>
        <taxon>Plectidae</taxon>
        <taxon>Plectus</taxon>
    </lineage>
</organism>